<dbReference type="RefSeq" id="WP_165615552.1">
    <property type="nucleotide sequence ID" value="NZ_FAOZ01000005.1"/>
</dbReference>
<keyword evidence="3" id="KW-1185">Reference proteome</keyword>
<reference evidence="3" key="1">
    <citation type="submission" date="2015-11" db="EMBL/GenBank/DDBJ databases">
        <authorList>
            <person name="Varghese N."/>
        </authorList>
    </citation>
    <scope>NUCLEOTIDE SEQUENCE [LARGE SCALE GENOMIC DNA]</scope>
    <source>
        <strain evidence="3">DSM 45899</strain>
    </source>
</reference>
<evidence type="ECO:0000256" key="1">
    <source>
        <dbReference type="SAM" id="MobiDB-lite"/>
    </source>
</evidence>
<name>A0A0S4QIX5_9ACTN</name>
<dbReference type="AlphaFoldDB" id="A0A0S4QIX5"/>
<proteinExistence type="predicted"/>
<gene>
    <name evidence="2" type="ORF">Ga0074812_105119</name>
</gene>
<feature type="region of interest" description="Disordered" evidence="1">
    <location>
        <begin position="41"/>
        <end position="63"/>
    </location>
</feature>
<sequence>MHVQRYAASHVTRSRPRGRLIGAALFALTVAAFVGCSGTSGPTGPDSTAPLPTARTPQAHPASSEGLQAMCRYGGYIPAMPPYTGPAPHPIEGLQPGQNTGAVALTSILWSDPPDDLRGAFNVLTRDQSGALIPDLSRTQLVACVTRTGSSPSGIVCEDLGGNVRLLRSNYRMTVLEAHTGKVVQVTDTGTGTDDCPSFAYVDSTDPAVFTSFDGGQAYDVLRPLVLWGGVTAQPAVPGTTWTGRG</sequence>
<evidence type="ECO:0000313" key="2">
    <source>
        <dbReference type="EMBL" id="CUU55469.1"/>
    </source>
</evidence>
<organism evidence="2 3">
    <name type="scientific">Parafrankia irregularis</name>
    <dbReference type="NCBI Taxonomy" id="795642"/>
    <lineage>
        <taxon>Bacteria</taxon>
        <taxon>Bacillati</taxon>
        <taxon>Actinomycetota</taxon>
        <taxon>Actinomycetes</taxon>
        <taxon>Frankiales</taxon>
        <taxon>Frankiaceae</taxon>
        <taxon>Parafrankia</taxon>
    </lineage>
</organism>
<dbReference type="EMBL" id="FAOZ01000005">
    <property type="protein sequence ID" value="CUU55469.1"/>
    <property type="molecule type" value="Genomic_DNA"/>
</dbReference>
<dbReference type="Proteomes" id="UP000198802">
    <property type="component" value="Unassembled WGS sequence"/>
</dbReference>
<evidence type="ECO:0000313" key="3">
    <source>
        <dbReference type="Proteomes" id="UP000198802"/>
    </source>
</evidence>
<protein>
    <submittedName>
        <fullName evidence="2">Uncharacterized protein</fullName>
    </submittedName>
</protein>
<accession>A0A0S4QIX5</accession>